<comment type="similarity">
    <text evidence="5">Belongs to the zinc-containing alcohol dehydrogenase family.</text>
</comment>
<dbReference type="InterPro" id="IPR020843">
    <property type="entry name" value="ER"/>
</dbReference>
<dbReference type="SUPFAM" id="SSF50129">
    <property type="entry name" value="GroES-like"/>
    <property type="match status" value="1"/>
</dbReference>
<feature type="domain" description="Enoyl reductase (ER)" evidence="6">
    <location>
        <begin position="11"/>
        <end position="339"/>
    </location>
</feature>
<dbReference type="SMART" id="SM00829">
    <property type="entry name" value="PKS_ER"/>
    <property type="match status" value="1"/>
</dbReference>
<keyword evidence="2 5" id="KW-0479">Metal-binding</keyword>
<sequence length="341" mass="35842">MMNSIRRVIVRALDTVEVRTETPAQPAADEARVQTVTIGVCGSDTHALHGTHPLIPIPYYPGHEVTGRVIEVGAEVESVQPGDRVTVEPTLPCWECKQCRQGQENLCENLQFFGCGYEQGGMADEFVVRADRLHVIPDDLDDRAAALIEPLATPVHAGRICGPLQDKAVAVLGCGTIGLLMLAVARYQGARRIVVTDPLAAKRDVALAQGADAAVDATHPEVVTQVRSALGESADVVFDCVAAEATIAAGVAMATKGGTVAIVGVPAKDVMVPVVAVQDNQIRIQGCATYLPEDYATAIEMLQSGAVDPDVMVTSEYPLAEASAAFAASSSGAEIKVLIRP</sequence>
<dbReference type="InterPro" id="IPR002328">
    <property type="entry name" value="ADH_Zn_CS"/>
</dbReference>
<evidence type="ECO:0000313" key="8">
    <source>
        <dbReference type="Proteomes" id="UP000019494"/>
    </source>
</evidence>
<keyword evidence="8" id="KW-1185">Reference proteome</keyword>
<dbReference type="GO" id="GO:0016491">
    <property type="term" value="F:oxidoreductase activity"/>
    <property type="evidence" value="ECO:0007669"/>
    <property type="project" value="UniProtKB-KW"/>
</dbReference>
<dbReference type="InterPro" id="IPR036291">
    <property type="entry name" value="NAD(P)-bd_dom_sf"/>
</dbReference>
<evidence type="ECO:0000259" key="6">
    <source>
        <dbReference type="SMART" id="SM00829"/>
    </source>
</evidence>
<evidence type="ECO:0000256" key="4">
    <source>
        <dbReference type="ARBA" id="ARBA00023002"/>
    </source>
</evidence>
<dbReference type="Pfam" id="PF08240">
    <property type="entry name" value="ADH_N"/>
    <property type="match status" value="1"/>
</dbReference>
<dbReference type="Proteomes" id="UP000019494">
    <property type="component" value="Unassembled WGS sequence"/>
</dbReference>
<reference evidence="8" key="1">
    <citation type="submission" date="2013-08" db="EMBL/GenBank/DDBJ databases">
        <title>Intrasporangium oryzae NRRL B-24470.</title>
        <authorList>
            <person name="Liu H."/>
            <person name="Wang G."/>
        </authorList>
    </citation>
    <scope>NUCLEOTIDE SEQUENCE [LARGE SCALE GENOMIC DNA]</scope>
    <source>
        <strain evidence="8">Q5-1</strain>
    </source>
</reference>
<dbReference type="PROSITE" id="PS00059">
    <property type="entry name" value="ADH_ZINC"/>
    <property type="match status" value="1"/>
</dbReference>
<dbReference type="EMBL" id="AWQS01000025">
    <property type="protein sequence ID" value="EWT06998.1"/>
    <property type="molecule type" value="Genomic_DNA"/>
</dbReference>
<keyword evidence="4" id="KW-0560">Oxidoreductase</keyword>
<dbReference type="PANTHER" id="PTHR43401">
    <property type="entry name" value="L-THREONINE 3-DEHYDROGENASE"/>
    <property type="match status" value="1"/>
</dbReference>
<gene>
    <name evidence="7" type="ORF">N864_13660</name>
</gene>
<keyword evidence="3 5" id="KW-0862">Zinc</keyword>
<name>W9GQD0_9MICO</name>
<dbReference type="InterPro" id="IPR013154">
    <property type="entry name" value="ADH-like_N"/>
</dbReference>
<evidence type="ECO:0000256" key="3">
    <source>
        <dbReference type="ARBA" id="ARBA00022833"/>
    </source>
</evidence>
<dbReference type="Gene3D" id="3.90.180.10">
    <property type="entry name" value="Medium-chain alcohol dehydrogenases, catalytic domain"/>
    <property type="match status" value="1"/>
</dbReference>
<accession>W9GQD0</accession>
<comment type="caution">
    <text evidence="7">The sequence shown here is derived from an EMBL/GenBank/DDBJ whole genome shotgun (WGS) entry which is preliminary data.</text>
</comment>
<dbReference type="PATRIC" id="fig|584657.3.peg.1052"/>
<protein>
    <submittedName>
        <fullName evidence="7">Alcohol dehydrogenase</fullName>
    </submittedName>
</protein>
<dbReference type="InterPro" id="IPR050129">
    <property type="entry name" value="Zn_alcohol_dh"/>
</dbReference>
<evidence type="ECO:0000256" key="5">
    <source>
        <dbReference type="RuleBase" id="RU361277"/>
    </source>
</evidence>
<dbReference type="Pfam" id="PF00107">
    <property type="entry name" value="ADH_zinc_N"/>
    <property type="match status" value="1"/>
</dbReference>
<dbReference type="PANTHER" id="PTHR43401:SF2">
    <property type="entry name" value="L-THREONINE 3-DEHYDROGENASE"/>
    <property type="match status" value="1"/>
</dbReference>
<evidence type="ECO:0000256" key="2">
    <source>
        <dbReference type="ARBA" id="ARBA00022723"/>
    </source>
</evidence>
<comment type="cofactor">
    <cofactor evidence="1 5">
        <name>Zn(2+)</name>
        <dbReference type="ChEBI" id="CHEBI:29105"/>
    </cofactor>
</comment>
<dbReference type="SUPFAM" id="SSF51735">
    <property type="entry name" value="NAD(P)-binding Rossmann-fold domains"/>
    <property type="match status" value="1"/>
</dbReference>
<evidence type="ECO:0000313" key="7">
    <source>
        <dbReference type="EMBL" id="EWT06998.1"/>
    </source>
</evidence>
<dbReference type="GO" id="GO:0008270">
    <property type="term" value="F:zinc ion binding"/>
    <property type="evidence" value="ECO:0007669"/>
    <property type="project" value="InterPro"/>
</dbReference>
<dbReference type="AlphaFoldDB" id="W9GQD0"/>
<evidence type="ECO:0000256" key="1">
    <source>
        <dbReference type="ARBA" id="ARBA00001947"/>
    </source>
</evidence>
<dbReference type="InterPro" id="IPR013149">
    <property type="entry name" value="ADH-like_C"/>
</dbReference>
<dbReference type="InterPro" id="IPR011032">
    <property type="entry name" value="GroES-like_sf"/>
</dbReference>
<proteinExistence type="inferred from homology"/>
<organism evidence="7 8">
    <name type="scientific">Intrasporangium chromatireducens Q5-1</name>
    <dbReference type="NCBI Taxonomy" id="584657"/>
    <lineage>
        <taxon>Bacteria</taxon>
        <taxon>Bacillati</taxon>
        <taxon>Actinomycetota</taxon>
        <taxon>Actinomycetes</taxon>
        <taxon>Micrococcales</taxon>
        <taxon>Intrasporangiaceae</taxon>
        <taxon>Intrasporangium</taxon>
    </lineage>
</organism>
<dbReference type="Gene3D" id="3.40.50.720">
    <property type="entry name" value="NAD(P)-binding Rossmann-like Domain"/>
    <property type="match status" value="1"/>
</dbReference>